<organism evidence="2 3">
    <name type="scientific">Toxocara canis</name>
    <name type="common">Canine roundworm</name>
    <dbReference type="NCBI Taxonomy" id="6265"/>
    <lineage>
        <taxon>Eukaryota</taxon>
        <taxon>Metazoa</taxon>
        <taxon>Ecdysozoa</taxon>
        <taxon>Nematoda</taxon>
        <taxon>Chromadorea</taxon>
        <taxon>Rhabditida</taxon>
        <taxon>Spirurina</taxon>
        <taxon>Ascaridomorpha</taxon>
        <taxon>Ascaridoidea</taxon>
        <taxon>Toxocaridae</taxon>
        <taxon>Toxocara</taxon>
    </lineage>
</organism>
<sequence length="296" mass="32770">MISGLSVQRLSRLLYTLEDSGHIPPEIKGGASSRWDFCHSFLELIRGPRGITAITPASHAGGQQSDQGRDQERVHVELEIINMGKENWIPGLAAVTLPHKQWFAGTIQVEINEVITRFRGVVVITPDLNAGGRRSDRGRDQWSVHLDVEDKYHQDTDRLVYCWNSFAAVVIGLVVSRLSRMLHTQEVAGSIPAEIKAGFPALMIGLVVQRLSLLLNAQEVGCMILAEIKAEEHRPVSRCSGSHACLTRHRSPVKSRLRWIVGTSRPGTVGYHVVTRLSCRLNKQEVAGVISAEIIE</sequence>
<evidence type="ECO:0000313" key="2">
    <source>
        <dbReference type="Proteomes" id="UP000050794"/>
    </source>
</evidence>
<accession>A0A183UUF1</accession>
<evidence type="ECO:0000313" key="1">
    <source>
        <dbReference type="EMBL" id="VDM43442.1"/>
    </source>
</evidence>
<protein>
    <submittedName>
        <fullName evidence="3">RNase H domain-containing protein</fullName>
    </submittedName>
</protein>
<dbReference type="AlphaFoldDB" id="A0A183UUF1"/>
<gene>
    <name evidence="1" type="ORF">TCNE_LOCUS12121</name>
</gene>
<dbReference type="Proteomes" id="UP000050794">
    <property type="component" value="Unassembled WGS sequence"/>
</dbReference>
<keyword evidence="2" id="KW-1185">Reference proteome</keyword>
<evidence type="ECO:0000313" key="3">
    <source>
        <dbReference type="WBParaSite" id="TCNE_0001212101-mRNA-1"/>
    </source>
</evidence>
<name>A0A183UUF1_TOXCA</name>
<reference evidence="3" key="1">
    <citation type="submission" date="2016-06" db="UniProtKB">
        <authorList>
            <consortium name="WormBaseParasite"/>
        </authorList>
    </citation>
    <scope>IDENTIFICATION</scope>
</reference>
<dbReference type="EMBL" id="UYWY01021125">
    <property type="protein sequence ID" value="VDM43442.1"/>
    <property type="molecule type" value="Genomic_DNA"/>
</dbReference>
<reference evidence="1 2" key="2">
    <citation type="submission" date="2018-11" db="EMBL/GenBank/DDBJ databases">
        <authorList>
            <consortium name="Pathogen Informatics"/>
        </authorList>
    </citation>
    <scope>NUCLEOTIDE SEQUENCE [LARGE SCALE GENOMIC DNA]</scope>
</reference>
<dbReference type="WBParaSite" id="TCNE_0001212101-mRNA-1">
    <property type="protein sequence ID" value="TCNE_0001212101-mRNA-1"/>
    <property type="gene ID" value="TCNE_0001212101"/>
</dbReference>
<proteinExistence type="predicted"/>